<dbReference type="EMBL" id="WIXP02000008">
    <property type="protein sequence ID" value="KAF6206867.1"/>
    <property type="molecule type" value="Genomic_DNA"/>
</dbReference>
<evidence type="ECO:0000313" key="2">
    <source>
        <dbReference type="EMBL" id="KAF6206867.1"/>
    </source>
</evidence>
<comment type="caution">
    <text evidence="2">The sequence shown here is derived from an EMBL/GenBank/DDBJ whole genome shotgun (WGS) entry which is preliminary data.</text>
</comment>
<reference evidence="2" key="1">
    <citation type="journal article" date="2021" name="Mol. Ecol. Resour.">
        <title>Apolygus lucorum genome provides insights into omnivorousness and mesophyll feeding.</title>
        <authorList>
            <person name="Liu Y."/>
            <person name="Liu H."/>
            <person name="Wang H."/>
            <person name="Huang T."/>
            <person name="Liu B."/>
            <person name="Yang B."/>
            <person name="Yin L."/>
            <person name="Li B."/>
            <person name="Zhang Y."/>
            <person name="Zhang S."/>
            <person name="Jiang F."/>
            <person name="Zhang X."/>
            <person name="Ren Y."/>
            <person name="Wang B."/>
            <person name="Wang S."/>
            <person name="Lu Y."/>
            <person name="Wu K."/>
            <person name="Fan W."/>
            <person name="Wang G."/>
        </authorList>
    </citation>
    <scope>NUCLEOTIDE SEQUENCE</scope>
    <source>
        <strain evidence="2">12Hb</strain>
    </source>
</reference>
<feature type="compositionally biased region" description="Basic and acidic residues" evidence="1">
    <location>
        <begin position="110"/>
        <end position="125"/>
    </location>
</feature>
<dbReference type="OrthoDB" id="8118845at2759"/>
<feature type="region of interest" description="Disordered" evidence="1">
    <location>
        <begin position="103"/>
        <end position="125"/>
    </location>
</feature>
<gene>
    <name evidence="2" type="ORF">GE061_018103</name>
</gene>
<proteinExistence type="predicted"/>
<sequence>MWKHLTNVPTTALRQRTPNHQQEWAYLQRVVQGGGAVYEPLREKIRNRLTPAIQGWAPSAEEHNLLALPVKLGGLAIENPVSSFDSRYNTSKIATSVIAGSISSGTESNAEDHTEQVTREHKEEKVRRKQLDVEKCRQTMEELAPAAQRILKLSWGRSPIHLRQVEEDIGAVDDDVTGRTPHLIRLPVTTSSPLKGAISSLKPLSCNDSLIGRRSHFKEISSIGSCV</sequence>
<evidence type="ECO:0000256" key="1">
    <source>
        <dbReference type="SAM" id="MobiDB-lite"/>
    </source>
</evidence>
<accession>A0A8S9XCY3</accession>
<dbReference type="AlphaFoldDB" id="A0A8S9XCY3"/>
<keyword evidence="3" id="KW-1185">Reference proteome</keyword>
<organism evidence="2 3">
    <name type="scientific">Apolygus lucorum</name>
    <name type="common">Small green plant bug</name>
    <name type="synonym">Lygocoris lucorum</name>
    <dbReference type="NCBI Taxonomy" id="248454"/>
    <lineage>
        <taxon>Eukaryota</taxon>
        <taxon>Metazoa</taxon>
        <taxon>Ecdysozoa</taxon>
        <taxon>Arthropoda</taxon>
        <taxon>Hexapoda</taxon>
        <taxon>Insecta</taxon>
        <taxon>Pterygota</taxon>
        <taxon>Neoptera</taxon>
        <taxon>Paraneoptera</taxon>
        <taxon>Hemiptera</taxon>
        <taxon>Heteroptera</taxon>
        <taxon>Panheteroptera</taxon>
        <taxon>Cimicomorpha</taxon>
        <taxon>Miridae</taxon>
        <taxon>Mirini</taxon>
        <taxon>Apolygus</taxon>
    </lineage>
</organism>
<name>A0A8S9XCY3_APOLU</name>
<evidence type="ECO:0000313" key="3">
    <source>
        <dbReference type="Proteomes" id="UP000466442"/>
    </source>
</evidence>
<protein>
    <submittedName>
        <fullName evidence="2">Uncharacterized protein</fullName>
    </submittedName>
</protein>
<dbReference type="Proteomes" id="UP000466442">
    <property type="component" value="Unassembled WGS sequence"/>
</dbReference>